<gene>
    <name evidence="1" type="ORF">M6B38_240300</name>
</gene>
<reference evidence="1" key="2">
    <citation type="submission" date="2023-04" db="EMBL/GenBank/DDBJ databases">
        <authorList>
            <person name="Bruccoleri R.E."/>
            <person name="Oakeley E.J."/>
            <person name="Faust A.-M."/>
            <person name="Dessus-Babus S."/>
            <person name="Altorfer M."/>
            <person name="Burckhardt D."/>
            <person name="Oertli M."/>
            <person name="Naumann U."/>
            <person name="Petersen F."/>
            <person name="Wong J."/>
        </authorList>
    </citation>
    <scope>NUCLEOTIDE SEQUENCE</scope>
    <source>
        <strain evidence="1">GSM-AAB239-AS_SAM_17_03QT</strain>
        <tissue evidence="1">Leaf</tissue>
    </source>
</reference>
<dbReference type="EMBL" id="JANAVB010044019">
    <property type="protein sequence ID" value="KAJ6792195.1"/>
    <property type="molecule type" value="Genomic_DNA"/>
</dbReference>
<evidence type="ECO:0000313" key="2">
    <source>
        <dbReference type="Proteomes" id="UP001140949"/>
    </source>
</evidence>
<proteinExistence type="predicted"/>
<sequence>MNVSIEKWCVPSTRCQFIFLSLHHLYKTCLVTTHSLIQAFGPKEILSSLFRPVSTVVLLPEEEFYCILGDKVVTKP</sequence>
<name>A0AAX6DKD5_IRIPA</name>
<comment type="caution">
    <text evidence="1">The sequence shown here is derived from an EMBL/GenBank/DDBJ whole genome shotgun (WGS) entry which is preliminary data.</text>
</comment>
<accession>A0AAX6DKD5</accession>
<organism evidence="1 2">
    <name type="scientific">Iris pallida</name>
    <name type="common">Sweet iris</name>
    <dbReference type="NCBI Taxonomy" id="29817"/>
    <lineage>
        <taxon>Eukaryota</taxon>
        <taxon>Viridiplantae</taxon>
        <taxon>Streptophyta</taxon>
        <taxon>Embryophyta</taxon>
        <taxon>Tracheophyta</taxon>
        <taxon>Spermatophyta</taxon>
        <taxon>Magnoliopsida</taxon>
        <taxon>Liliopsida</taxon>
        <taxon>Asparagales</taxon>
        <taxon>Iridaceae</taxon>
        <taxon>Iridoideae</taxon>
        <taxon>Irideae</taxon>
        <taxon>Iris</taxon>
    </lineage>
</organism>
<evidence type="ECO:0000313" key="1">
    <source>
        <dbReference type="EMBL" id="KAJ6792195.1"/>
    </source>
</evidence>
<dbReference type="AlphaFoldDB" id="A0AAX6DKD5"/>
<dbReference type="Proteomes" id="UP001140949">
    <property type="component" value="Unassembled WGS sequence"/>
</dbReference>
<keyword evidence="2" id="KW-1185">Reference proteome</keyword>
<protein>
    <submittedName>
        <fullName evidence="1">Uncharacterized protein</fullName>
    </submittedName>
</protein>
<reference evidence="1" key="1">
    <citation type="journal article" date="2023" name="GigaByte">
        <title>Genome assembly of the bearded iris, Iris pallida Lam.</title>
        <authorList>
            <person name="Bruccoleri R.E."/>
            <person name="Oakeley E.J."/>
            <person name="Faust A.M.E."/>
            <person name="Altorfer M."/>
            <person name="Dessus-Babus S."/>
            <person name="Burckhardt D."/>
            <person name="Oertli M."/>
            <person name="Naumann U."/>
            <person name="Petersen F."/>
            <person name="Wong J."/>
        </authorList>
    </citation>
    <scope>NUCLEOTIDE SEQUENCE</scope>
    <source>
        <strain evidence="1">GSM-AAB239-AS_SAM_17_03QT</strain>
    </source>
</reference>